<dbReference type="RefSeq" id="WP_260347995.1">
    <property type="nucleotide sequence ID" value="NZ_JAOAOS010000002.1"/>
</dbReference>
<dbReference type="Proteomes" id="UP001595976">
    <property type="component" value="Unassembled WGS sequence"/>
</dbReference>
<reference evidence="2" key="1">
    <citation type="journal article" date="2019" name="Int. J. Syst. Evol. Microbiol.">
        <title>The Global Catalogue of Microorganisms (GCM) 10K type strain sequencing project: providing services to taxonomists for standard genome sequencing and annotation.</title>
        <authorList>
            <consortium name="The Broad Institute Genomics Platform"/>
            <consortium name="The Broad Institute Genome Sequencing Center for Infectious Disease"/>
            <person name="Wu L."/>
            <person name="Ma J."/>
        </authorList>
    </citation>
    <scope>NUCLEOTIDE SEQUENCE [LARGE SCALE GENOMIC DNA]</scope>
    <source>
        <strain evidence="2">CGMCC 1.15643</strain>
    </source>
</reference>
<name>A0ABW0F2V3_9HYPH</name>
<proteinExistence type="predicted"/>
<sequence>MTRHTYDTEMELAGTTVPVEVTFDFDPGYKGGRIDPPCPPCAEIVSAYATAGRGRHECPAWMLVVMSASEDFHNELVGFAIQDRKPDPDEARDAAMEMR</sequence>
<keyword evidence="2" id="KW-1185">Reference proteome</keyword>
<comment type="caution">
    <text evidence="1">The sequence shown here is derived from an EMBL/GenBank/DDBJ whole genome shotgun (WGS) entry which is preliminary data.</text>
</comment>
<gene>
    <name evidence="1" type="ORF">ACFPK2_06955</name>
</gene>
<organism evidence="1 2">
    <name type="scientific">Bosea minatitlanensis</name>
    <dbReference type="NCBI Taxonomy" id="128782"/>
    <lineage>
        <taxon>Bacteria</taxon>
        <taxon>Pseudomonadati</taxon>
        <taxon>Pseudomonadota</taxon>
        <taxon>Alphaproteobacteria</taxon>
        <taxon>Hyphomicrobiales</taxon>
        <taxon>Boseaceae</taxon>
        <taxon>Bosea</taxon>
    </lineage>
</organism>
<accession>A0ABW0F2V3</accession>
<evidence type="ECO:0000313" key="2">
    <source>
        <dbReference type="Proteomes" id="UP001595976"/>
    </source>
</evidence>
<dbReference type="EMBL" id="JBHSLI010000002">
    <property type="protein sequence ID" value="MFC5292725.1"/>
    <property type="molecule type" value="Genomic_DNA"/>
</dbReference>
<protein>
    <submittedName>
        <fullName evidence="1">Uncharacterized protein</fullName>
    </submittedName>
</protein>
<evidence type="ECO:0000313" key="1">
    <source>
        <dbReference type="EMBL" id="MFC5292725.1"/>
    </source>
</evidence>